<comment type="caution">
    <text evidence="2">The sequence shown here is derived from an EMBL/GenBank/DDBJ whole genome shotgun (WGS) entry which is preliminary data.</text>
</comment>
<reference evidence="2" key="1">
    <citation type="journal article" date="2021" name="PeerJ">
        <title>Extensive microbial diversity within the chicken gut microbiome revealed by metagenomics and culture.</title>
        <authorList>
            <person name="Gilroy R."/>
            <person name="Ravi A."/>
            <person name="Getino M."/>
            <person name="Pursley I."/>
            <person name="Horton D.L."/>
            <person name="Alikhan N.F."/>
            <person name="Baker D."/>
            <person name="Gharbi K."/>
            <person name="Hall N."/>
            <person name="Watson M."/>
            <person name="Adriaenssens E.M."/>
            <person name="Foster-Nyarko E."/>
            <person name="Jarju S."/>
            <person name="Secka A."/>
            <person name="Antonio M."/>
            <person name="Oren A."/>
            <person name="Chaudhuri R.R."/>
            <person name="La Ragione R."/>
            <person name="Hildebrand F."/>
            <person name="Pallen M.J."/>
        </authorList>
    </citation>
    <scope>NUCLEOTIDE SEQUENCE</scope>
    <source>
        <strain evidence="2">ChiHecec1B25-7008</strain>
    </source>
</reference>
<proteinExistence type="predicted"/>
<sequence>MKRSIEEWRTWCVVRLLVAVALMGTVFTACSDDDEAVTVTYTAGVDSYNSTGGMDVLTTLALVDQTYKEALNISASPFTLTGTIEECDAQVVAACERAQAEVEAMGLTNFSFTYVVKNQNTGQEVYSYTYSN</sequence>
<evidence type="ECO:0000313" key="3">
    <source>
        <dbReference type="Proteomes" id="UP000823860"/>
    </source>
</evidence>
<dbReference type="EMBL" id="DWZE01000079">
    <property type="protein sequence ID" value="HJA83645.1"/>
    <property type="molecule type" value="Genomic_DNA"/>
</dbReference>
<protein>
    <submittedName>
        <fullName evidence="2">Uncharacterized protein</fullName>
    </submittedName>
</protein>
<feature type="chain" id="PRO_5039016972" evidence="1">
    <location>
        <begin position="32"/>
        <end position="132"/>
    </location>
</feature>
<accession>A0A9D2KUF5</accession>
<evidence type="ECO:0000313" key="2">
    <source>
        <dbReference type="EMBL" id="HJA83645.1"/>
    </source>
</evidence>
<reference evidence="2" key="2">
    <citation type="submission" date="2021-04" db="EMBL/GenBank/DDBJ databases">
        <authorList>
            <person name="Gilroy R."/>
        </authorList>
    </citation>
    <scope>NUCLEOTIDE SEQUENCE</scope>
    <source>
        <strain evidence="2">ChiHecec1B25-7008</strain>
    </source>
</reference>
<dbReference type="PROSITE" id="PS51257">
    <property type="entry name" value="PROKAR_LIPOPROTEIN"/>
    <property type="match status" value="1"/>
</dbReference>
<dbReference type="Proteomes" id="UP000823860">
    <property type="component" value="Unassembled WGS sequence"/>
</dbReference>
<feature type="signal peptide" evidence="1">
    <location>
        <begin position="1"/>
        <end position="31"/>
    </location>
</feature>
<organism evidence="2 3">
    <name type="scientific">Candidatus Bacteroides intestinavium</name>
    <dbReference type="NCBI Taxonomy" id="2838469"/>
    <lineage>
        <taxon>Bacteria</taxon>
        <taxon>Pseudomonadati</taxon>
        <taxon>Bacteroidota</taxon>
        <taxon>Bacteroidia</taxon>
        <taxon>Bacteroidales</taxon>
        <taxon>Bacteroidaceae</taxon>
        <taxon>Bacteroides</taxon>
    </lineage>
</organism>
<gene>
    <name evidence="2" type="ORF">H9785_06735</name>
</gene>
<evidence type="ECO:0000256" key="1">
    <source>
        <dbReference type="SAM" id="SignalP"/>
    </source>
</evidence>
<name>A0A9D2KUF5_9BACE</name>
<keyword evidence="1" id="KW-0732">Signal</keyword>
<dbReference type="AlphaFoldDB" id="A0A9D2KUF5"/>